<dbReference type="Pfam" id="PF17933">
    <property type="entry name" value="TetR_C_25"/>
    <property type="match status" value="1"/>
</dbReference>
<feature type="domain" description="HTH tetR-type" evidence="2">
    <location>
        <begin position="11"/>
        <end position="56"/>
    </location>
</feature>
<dbReference type="PATRIC" id="fig|396014.3.peg.3410"/>
<evidence type="ECO:0000313" key="4">
    <source>
        <dbReference type="EMBL" id="EWS79812.1"/>
    </source>
</evidence>
<accession>Z9JPX3</accession>
<dbReference type="InterPro" id="IPR041484">
    <property type="entry name" value="TetR_C_25"/>
</dbReference>
<feature type="domain" description="TetR transcriptional regulator Rv1219c-like C-terminal" evidence="3">
    <location>
        <begin position="89"/>
        <end position="193"/>
    </location>
</feature>
<keyword evidence="1" id="KW-0238">DNA-binding</keyword>
<organism evidence="4 5">
    <name type="scientific">Brachybacterium phenoliresistens</name>
    <dbReference type="NCBI Taxonomy" id="396014"/>
    <lineage>
        <taxon>Bacteria</taxon>
        <taxon>Bacillati</taxon>
        <taxon>Actinomycetota</taxon>
        <taxon>Actinomycetes</taxon>
        <taxon>Micrococcales</taxon>
        <taxon>Dermabacteraceae</taxon>
        <taxon>Brachybacterium</taxon>
    </lineage>
</organism>
<dbReference type="Proteomes" id="UP000023067">
    <property type="component" value="Unassembled WGS sequence"/>
</dbReference>
<protein>
    <submittedName>
        <fullName evidence="4">TetR family transcriptional regulator</fullName>
    </submittedName>
</protein>
<keyword evidence="5" id="KW-1185">Reference proteome</keyword>
<dbReference type="Gene3D" id="1.10.357.10">
    <property type="entry name" value="Tetracycline Repressor, domain 2"/>
    <property type="match status" value="1"/>
</dbReference>
<name>Z9JPX3_9MICO</name>
<sequence>MAPEASDADPILQSAISRFALDGEAATLRAIAEDAGVSAALLVKRFGSKAGLHEACDAEILARIVEIKEQNVRDAAQRSFLSHAPGDQEQALLIRYILQSVRSGGPTARAFLDHMVEDAERYIALAVERGIARPSRDERARARFLTISGLGAVLLSTMLADGSGREDPAALLDRMHHEITPPMLELYTQGFFTDGSILEEYLLYLSDPPEGRPEPAPEP</sequence>
<dbReference type="eggNOG" id="COG1309">
    <property type="taxonomic scope" value="Bacteria"/>
</dbReference>
<dbReference type="EMBL" id="JDYK01000024">
    <property type="protein sequence ID" value="EWS79812.1"/>
    <property type="molecule type" value="Genomic_DNA"/>
</dbReference>
<dbReference type="AlphaFoldDB" id="Z9JPX3"/>
<proteinExistence type="predicted"/>
<dbReference type="InterPro" id="IPR009057">
    <property type="entry name" value="Homeodomain-like_sf"/>
</dbReference>
<evidence type="ECO:0000259" key="3">
    <source>
        <dbReference type="Pfam" id="PF17933"/>
    </source>
</evidence>
<reference evidence="4 5" key="1">
    <citation type="submission" date="2014-02" db="EMBL/GenBank/DDBJ databases">
        <title>Genome sequence of Brachybacterium phenoliresistens strain W13A50.</title>
        <authorList>
            <person name="Wang X."/>
        </authorList>
    </citation>
    <scope>NUCLEOTIDE SEQUENCE [LARGE SCALE GENOMIC DNA]</scope>
    <source>
        <strain evidence="4 5">W13A50</strain>
    </source>
</reference>
<dbReference type="STRING" id="396014.BF93_09565"/>
<dbReference type="HOGENOM" id="CLU_088572_1_0_11"/>
<dbReference type="SUPFAM" id="SSF46689">
    <property type="entry name" value="Homeodomain-like"/>
    <property type="match status" value="1"/>
</dbReference>
<evidence type="ECO:0000259" key="2">
    <source>
        <dbReference type="Pfam" id="PF00440"/>
    </source>
</evidence>
<evidence type="ECO:0000256" key="1">
    <source>
        <dbReference type="ARBA" id="ARBA00023125"/>
    </source>
</evidence>
<dbReference type="GO" id="GO:0003677">
    <property type="term" value="F:DNA binding"/>
    <property type="evidence" value="ECO:0007669"/>
    <property type="project" value="UniProtKB-KW"/>
</dbReference>
<evidence type="ECO:0000313" key="5">
    <source>
        <dbReference type="Proteomes" id="UP000023067"/>
    </source>
</evidence>
<dbReference type="InterPro" id="IPR001647">
    <property type="entry name" value="HTH_TetR"/>
</dbReference>
<dbReference type="RefSeq" id="WP_038374308.1">
    <property type="nucleotide sequence ID" value="NZ_KK070007.1"/>
</dbReference>
<dbReference type="Pfam" id="PF00440">
    <property type="entry name" value="TetR_N"/>
    <property type="match status" value="1"/>
</dbReference>
<comment type="caution">
    <text evidence="4">The sequence shown here is derived from an EMBL/GenBank/DDBJ whole genome shotgun (WGS) entry which is preliminary data.</text>
</comment>
<dbReference type="OrthoDB" id="3403733at2"/>
<gene>
    <name evidence="4" type="ORF">BF93_09565</name>
</gene>